<dbReference type="Proteomes" id="UP001501746">
    <property type="component" value="Unassembled WGS sequence"/>
</dbReference>
<evidence type="ECO:0000313" key="2">
    <source>
        <dbReference type="EMBL" id="GAA1836882.1"/>
    </source>
</evidence>
<dbReference type="EMBL" id="BAAANK010000006">
    <property type="protein sequence ID" value="GAA1836882.1"/>
    <property type="molecule type" value="Genomic_DNA"/>
</dbReference>
<proteinExistence type="predicted"/>
<feature type="region of interest" description="Disordered" evidence="1">
    <location>
        <begin position="67"/>
        <end position="111"/>
    </location>
</feature>
<keyword evidence="3" id="KW-1185">Reference proteome</keyword>
<sequence length="111" mass="11813">MKRVNYDGQTLVTGDAVADALAEYSVAVTRMSAGTTVDVPVLEPDGAVTVHTLLFTPATSLEVEPFEWQGSADAGSEEQRFPVPEFDPVGGKAEPVPPDDDDEIRPPVDVD</sequence>
<comment type="caution">
    <text evidence="2">The sequence shown here is derived from an EMBL/GenBank/DDBJ whole genome shotgun (WGS) entry which is preliminary data.</text>
</comment>
<accession>A0ABN2MT81</accession>
<evidence type="ECO:0000256" key="1">
    <source>
        <dbReference type="SAM" id="MobiDB-lite"/>
    </source>
</evidence>
<dbReference type="RefSeq" id="WP_157428237.1">
    <property type="nucleotide sequence ID" value="NZ_BAAANK010000006.1"/>
</dbReference>
<evidence type="ECO:0008006" key="4">
    <source>
        <dbReference type="Google" id="ProtNLM"/>
    </source>
</evidence>
<protein>
    <recommendedName>
        <fullName evidence="4">Amphi-Trp domain-containing protein</fullName>
    </recommendedName>
</protein>
<name>A0ABN2MT81_9MICO</name>
<organism evidence="2 3">
    <name type="scientific">Agromyces salentinus</name>
    <dbReference type="NCBI Taxonomy" id="269421"/>
    <lineage>
        <taxon>Bacteria</taxon>
        <taxon>Bacillati</taxon>
        <taxon>Actinomycetota</taxon>
        <taxon>Actinomycetes</taxon>
        <taxon>Micrococcales</taxon>
        <taxon>Microbacteriaceae</taxon>
        <taxon>Agromyces</taxon>
    </lineage>
</organism>
<reference evidence="2 3" key="1">
    <citation type="journal article" date="2019" name="Int. J. Syst. Evol. Microbiol.">
        <title>The Global Catalogue of Microorganisms (GCM) 10K type strain sequencing project: providing services to taxonomists for standard genome sequencing and annotation.</title>
        <authorList>
            <consortium name="The Broad Institute Genomics Platform"/>
            <consortium name="The Broad Institute Genome Sequencing Center for Infectious Disease"/>
            <person name="Wu L."/>
            <person name="Ma J."/>
        </authorList>
    </citation>
    <scope>NUCLEOTIDE SEQUENCE [LARGE SCALE GENOMIC DNA]</scope>
    <source>
        <strain evidence="2 3">JCM 14323</strain>
    </source>
</reference>
<gene>
    <name evidence="2" type="ORF">GCM10009750_22330</name>
</gene>
<evidence type="ECO:0000313" key="3">
    <source>
        <dbReference type="Proteomes" id="UP001501746"/>
    </source>
</evidence>